<reference evidence="1 2" key="1">
    <citation type="submission" date="2012-02" db="EMBL/GenBank/DDBJ databases">
        <title>Whole genome shotgun sequence of Gordonia sputi NBRC 100414.</title>
        <authorList>
            <person name="Yoshida I."/>
            <person name="Hosoyama A."/>
            <person name="Tsuchikane K."/>
            <person name="Katsumata H."/>
            <person name="Yamazaki S."/>
            <person name="Fujita N."/>
        </authorList>
    </citation>
    <scope>NUCLEOTIDE SEQUENCE [LARGE SCALE GENOMIC DNA]</scope>
    <source>
        <strain evidence="1 2">NBRC 100414</strain>
    </source>
</reference>
<keyword evidence="2" id="KW-1185">Reference proteome</keyword>
<dbReference type="AlphaFoldDB" id="H5U2Z7"/>
<dbReference type="RefSeq" id="WP_005207145.1">
    <property type="nucleotide sequence ID" value="NZ_BAFC01000086.1"/>
</dbReference>
<evidence type="ECO:0008006" key="3">
    <source>
        <dbReference type="Google" id="ProtNLM"/>
    </source>
</evidence>
<dbReference type="EMBL" id="BAFC01000086">
    <property type="protein sequence ID" value="GAB40105.1"/>
    <property type="molecule type" value="Genomic_DNA"/>
</dbReference>
<dbReference type="eggNOG" id="ENOG5032UJ3">
    <property type="taxonomic scope" value="Bacteria"/>
</dbReference>
<accession>H5U2Z7</accession>
<proteinExistence type="predicted"/>
<evidence type="ECO:0000313" key="1">
    <source>
        <dbReference type="EMBL" id="GAB40105.1"/>
    </source>
</evidence>
<sequence>MPLTQEQLDVIADRIADLNPQQRTRRWSSISLCILDAVWSIGAHYDNVVTPLVVKFARSQGVSSAVVPVDELPKDDPIRASSLARFTDDALLSLTNSQLTSTRGGVTKAHASIAYAQVLVDSGVESLSDAIEALGDKARLASIDAELARVPGDGQHGIRRGYLWMLVGDDNRIKPDRMILGWFRSLGVPSDPASAEDYIRAAAPIVSARLQRPVTPWEIDHAIWNYARSS</sequence>
<protein>
    <recommendedName>
        <fullName evidence="3">Heme peroxidase</fullName>
    </recommendedName>
</protein>
<evidence type="ECO:0000313" key="2">
    <source>
        <dbReference type="Proteomes" id="UP000005845"/>
    </source>
</evidence>
<comment type="caution">
    <text evidence="1">The sequence shown here is derived from an EMBL/GenBank/DDBJ whole genome shotgun (WGS) entry which is preliminary data.</text>
</comment>
<organism evidence="1 2">
    <name type="scientific">Gordonia sputi NBRC 100414</name>
    <dbReference type="NCBI Taxonomy" id="1089453"/>
    <lineage>
        <taxon>Bacteria</taxon>
        <taxon>Bacillati</taxon>
        <taxon>Actinomycetota</taxon>
        <taxon>Actinomycetes</taxon>
        <taxon>Mycobacteriales</taxon>
        <taxon>Gordoniaceae</taxon>
        <taxon>Gordonia</taxon>
    </lineage>
</organism>
<dbReference type="Proteomes" id="UP000005845">
    <property type="component" value="Unassembled WGS sequence"/>
</dbReference>
<gene>
    <name evidence="1" type="ORF">GOSPT_088_00190</name>
</gene>
<name>H5U2Z7_9ACTN</name>